<dbReference type="OrthoDB" id="3193099at2759"/>
<organism evidence="2 3">
    <name type="scientific">Schizophyllum amplum</name>
    <dbReference type="NCBI Taxonomy" id="97359"/>
    <lineage>
        <taxon>Eukaryota</taxon>
        <taxon>Fungi</taxon>
        <taxon>Dikarya</taxon>
        <taxon>Basidiomycota</taxon>
        <taxon>Agaricomycotina</taxon>
        <taxon>Agaricomycetes</taxon>
        <taxon>Agaricomycetidae</taxon>
        <taxon>Agaricales</taxon>
        <taxon>Schizophyllaceae</taxon>
        <taxon>Schizophyllum</taxon>
    </lineage>
</organism>
<dbReference type="Pfam" id="PF12937">
    <property type="entry name" value="F-box-like"/>
    <property type="match status" value="1"/>
</dbReference>
<protein>
    <recommendedName>
        <fullName evidence="1">F-box domain-containing protein</fullName>
    </recommendedName>
</protein>
<dbReference type="AlphaFoldDB" id="A0A550BU63"/>
<evidence type="ECO:0000259" key="1">
    <source>
        <dbReference type="Pfam" id="PF12937"/>
    </source>
</evidence>
<dbReference type="InterPro" id="IPR001810">
    <property type="entry name" value="F-box_dom"/>
</dbReference>
<keyword evidence="3" id="KW-1185">Reference proteome</keyword>
<proteinExistence type="predicted"/>
<evidence type="ECO:0000313" key="2">
    <source>
        <dbReference type="EMBL" id="TRM56053.1"/>
    </source>
</evidence>
<dbReference type="EMBL" id="VDMD01000081">
    <property type="protein sequence ID" value="TRM56053.1"/>
    <property type="molecule type" value="Genomic_DNA"/>
</dbReference>
<gene>
    <name evidence="2" type="ORF">BD626DRAFT_520928</name>
</gene>
<accession>A0A550BU63</accession>
<evidence type="ECO:0000313" key="3">
    <source>
        <dbReference type="Proteomes" id="UP000320762"/>
    </source>
</evidence>
<comment type="caution">
    <text evidence="2">The sequence shown here is derived from an EMBL/GenBank/DDBJ whole genome shotgun (WGS) entry which is preliminary data.</text>
</comment>
<reference evidence="2 3" key="1">
    <citation type="journal article" date="2019" name="New Phytol.">
        <title>Comparative genomics reveals unique wood-decay strategies and fruiting body development in the Schizophyllaceae.</title>
        <authorList>
            <person name="Almasi E."/>
            <person name="Sahu N."/>
            <person name="Krizsan K."/>
            <person name="Balint B."/>
            <person name="Kovacs G.M."/>
            <person name="Kiss B."/>
            <person name="Cseklye J."/>
            <person name="Drula E."/>
            <person name="Henrissat B."/>
            <person name="Nagy I."/>
            <person name="Chovatia M."/>
            <person name="Adam C."/>
            <person name="LaButti K."/>
            <person name="Lipzen A."/>
            <person name="Riley R."/>
            <person name="Grigoriev I.V."/>
            <person name="Nagy L.G."/>
        </authorList>
    </citation>
    <scope>NUCLEOTIDE SEQUENCE [LARGE SCALE GENOMIC DNA]</scope>
    <source>
        <strain evidence="2 3">NL-1724</strain>
    </source>
</reference>
<dbReference type="Proteomes" id="UP000320762">
    <property type="component" value="Unassembled WGS sequence"/>
</dbReference>
<name>A0A550BU63_9AGAR</name>
<sequence length="121" mass="13465">MHTVLTIRELLFAVFEDGVLHRADIASIALVCRLWSDVANIVLWSKLDSLIPLLRLLPDNAWSVRSLIEILCGQTSMGGIVCKNLWRGIATLAVHHSHLSTHLLRSESFGLTSTHSSRDLL</sequence>
<feature type="domain" description="F-box" evidence="1">
    <location>
        <begin position="9"/>
        <end position="48"/>
    </location>
</feature>